<evidence type="ECO:0000313" key="2">
    <source>
        <dbReference type="EMBL" id="KAJ6422238.1"/>
    </source>
</evidence>
<evidence type="ECO:0000256" key="1">
    <source>
        <dbReference type="SAM" id="MobiDB-lite"/>
    </source>
</evidence>
<feature type="compositionally biased region" description="Basic and acidic residues" evidence="1">
    <location>
        <begin position="38"/>
        <end position="50"/>
    </location>
</feature>
<dbReference type="EMBL" id="JAPFFJ010000007">
    <property type="protein sequence ID" value="KAJ6422238.1"/>
    <property type="molecule type" value="Genomic_DNA"/>
</dbReference>
<name>A0AAD6KFD3_9ROSI</name>
<dbReference type="Proteomes" id="UP001162972">
    <property type="component" value="Chromosome 19"/>
</dbReference>
<reference evidence="2 3" key="1">
    <citation type="journal article" date="2023" name="Int. J. Mol. Sci.">
        <title>De Novo Assembly and Annotation of 11 Diverse Shrub Willow (Salix) Genomes Reveals Novel Gene Organization in Sex-Linked Regions.</title>
        <authorList>
            <person name="Hyden B."/>
            <person name="Feng K."/>
            <person name="Yates T.B."/>
            <person name="Jawdy S."/>
            <person name="Cereghino C."/>
            <person name="Smart L.B."/>
            <person name="Muchero W."/>
        </authorList>
    </citation>
    <scope>NUCLEOTIDE SEQUENCE [LARGE SCALE GENOMIC DNA]</scope>
    <source>
        <tissue evidence="2">Shoot tip</tissue>
    </source>
</reference>
<keyword evidence="3" id="KW-1185">Reference proteome</keyword>
<organism evidence="2 3">
    <name type="scientific">Salix udensis</name>
    <dbReference type="NCBI Taxonomy" id="889485"/>
    <lineage>
        <taxon>Eukaryota</taxon>
        <taxon>Viridiplantae</taxon>
        <taxon>Streptophyta</taxon>
        <taxon>Embryophyta</taxon>
        <taxon>Tracheophyta</taxon>
        <taxon>Spermatophyta</taxon>
        <taxon>Magnoliopsida</taxon>
        <taxon>eudicotyledons</taxon>
        <taxon>Gunneridae</taxon>
        <taxon>Pentapetalae</taxon>
        <taxon>rosids</taxon>
        <taxon>fabids</taxon>
        <taxon>Malpighiales</taxon>
        <taxon>Salicaceae</taxon>
        <taxon>Saliceae</taxon>
        <taxon>Salix</taxon>
    </lineage>
</organism>
<proteinExistence type="predicted"/>
<protein>
    <submittedName>
        <fullName evidence="2">Uncharacterized protein</fullName>
    </submittedName>
</protein>
<gene>
    <name evidence="2" type="ORF">OIU84_027233</name>
</gene>
<feature type="region of interest" description="Disordered" evidence="1">
    <location>
        <begin position="38"/>
        <end position="94"/>
    </location>
</feature>
<accession>A0AAD6KFD3</accession>
<sequence length="108" mass="11991">MITKVIFHSRLIKAVPWKEKVCIVGEEIMQESTMAHHEAYQKGLHDKSSRSDSGVLKRKFGPDSVRIMKVREGDQNKGAGGAPDLMKNRPGRLVVPPYCPTSGICSSR</sequence>
<comment type="caution">
    <text evidence="2">The sequence shown here is derived from an EMBL/GenBank/DDBJ whole genome shotgun (WGS) entry which is preliminary data.</text>
</comment>
<dbReference type="AlphaFoldDB" id="A0AAD6KFD3"/>
<evidence type="ECO:0000313" key="3">
    <source>
        <dbReference type="Proteomes" id="UP001162972"/>
    </source>
</evidence>